<dbReference type="SUPFAM" id="SSF48371">
    <property type="entry name" value="ARM repeat"/>
    <property type="match status" value="1"/>
</dbReference>
<reference evidence="3" key="1">
    <citation type="submission" date="2011-06" db="EMBL/GenBank/DDBJ databases">
        <title>The complete genome of chromosome of Runella slithyformis DSM 19594.</title>
        <authorList>
            <consortium name="US DOE Joint Genome Institute (JGI-PGF)"/>
            <person name="Lucas S."/>
            <person name="Han J."/>
            <person name="Lapidus A."/>
            <person name="Bruce D."/>
            <person name="Goodwin L."/>
            <person name="Pitluck S."/>
            <person name="Peters L."/>
            <person name="Kyrpides N."/>
            <person name="Mavromatis K."/>
            <person name="Ivanova N."/>
            <person name="Ovchinnikova G."/>
            <person name="Zhang X."/>
            <person name="Misra M."/>
            <person name="Detter J.C."/>
            <person name="Tapia R."/>
            <person name="Han C."/>
            <person name="Land M."/>
            <person name="Hauser L."/>
            <person name="Markowitz V."/>
            <person name="Cheng J.-F."/>
            <person name="Hugenholtz P."/>
            <person name="Woyke T."/>
            <person name="Wu D."/>
            <person name="Tindall B."/>
            <person name="Faehrich R."/>
            <person name="Brambilla E."/>
            <person name="Klenk H.-P."/>
            <person name="Eisen J.A."/>
        </authorList>
    </citation>
    <scope>NUCLEOTIDE SEQUENCE [LARGE SCALE GENOMIC DNA]</scope>
    <source>
        <strain evidence="3">ATCC 29530 / DSM 19594 / LMG 11500 / NCIMB 11436 / LSU 4</strain>
    </source>
</reference>
<feature type="region of interest" description="Disordered" evidence="1">
    <location>
        <begin position="149"/>
        <end position="179"/>
    </location>
</feature>
<feature type="compositionally biased region" description="Polar residues" evidence="1">
    <location>
        <begin position="156"/>
        <end position="170"/>
    </location>
</feature>
<accession>A0A7U4E638</accession>
<dbReference type="InterPro" id="IPR021133">
    <property type="entry name" value="HEAT_type_2"/>
</dbReference>
<evidence type="ECO:0000256" key="1">
    <source>
        <dbReference type="SAM" id="MobiDB-lite"/>
    </source>
</evidence>
<evidence type="ECO:0000313" key="3">
    <source>
        <dbReference type="Proteomes" id="UP000000493"/>
    </source>
</evidence>
<reference evidence="2 3" key="2">
    <citation type="journal article" date="2012" name="Stand. Genomic Sci.">
        <title>Complete genome sequence of the aquatic bacterium Runella slithyformis type strain (LSU 4(T)).</title>
        <authorList>
            <person name="Copeland A."/>
            <person name="Zhang X."/>
            <person name="Misra M."/>
            <person name="Lapidus A."/>
            <person name="Nolan M."/>
            <person name="Lucas S."/>
            <person name="Deshpande S."/>
            <person name="Cheng J.F."/>
            <person name="Tapia R."/>
            <person name="Goodwin L.A."/>
            <person name="Pitluck S."/>
            <person name="Liolios K."/>
            <person name="Pagani I."/>
            <person name="Ivanova N."/>
            <person name="Mikhailova N."/>
            <person name="Pati A."/>
            <person name="Chen A."/>
            <person name="Palaniappan K."/>
            <person name="Land M."/>
            <person name="Hauser L."/>
            <person name="Pan C."/>
            <person name="Jeffries C.D."/>
            <person name="Detter J.C."/>
            <person name="Brambilla E.M."/>
            <person name="Rohde M."/>
            <person name="Djao O.D."/>
            <person name="Goker M."/>
            <person name="Sikorski J."/>
            <person name="Tindall B.J."/>
            <person name="Woyke T."/>
            <person name="Bristow J."/>
            <person name="Eisen J.A."/>
            <person name="Markowitz V."/>
            <person name="Hugenholtz P."/>
            <person name="Kyrpides N.C."/>
            <person name="Klenk H.P."/>
            <person name="Mavromatis K."/>
        </authorList>
    </citation>
    <scope>NUCLEOTIDE SEQUENCE [LARGE SCALE GENOMIC DNA]</scope>
    <source>
        <strain evidence="3">ATCC 29530 / DSM 19594 / LMG 11500 / NCIMB 11436 / LSU 4</strain>
    </source>
</reference>
<sequence length="327" mass="37034">MDTEARSQNKPFRKIPSVNPKCEQKMLNEQIITDYLLGLLSEAERIVFEQRLAADPILRKEVDELRRVWHDLQNAEAETDDEMDAHFYRALQGEKMLENTIVALKPQSWLTYLKYAAAVAGVALTFWLGRQTAPTQIEYRTLTAAPSITKPIDSLSPPQESITELTNLSDKSGKKPKDETISQQIASLQREMKMTQELVILSLLKDPSASERLKGLNYASALNAPKPAVIQALIRTLREDESLNVRLSTIETLERFKQTDDVKKVLVSQLTQTNEPAEQTTLIETLVRMKVKESVPIFEQLQKDEKVDESVRLLAGRSIGELSMITE</sequence>
<proteinExistence type="predicted"/>
<dbReference type="AlphaFoldDB" id="A0A7U4E638"/>
<gene>
    <name evidence="2" type="ordered locus">Runsl_2399</name>
</gene>
<keyword evidence="3" id="KW-1185">Reference proteome</keyword>
<evidence type="ECO:0000313" key="2">
    <source>
        <dbReference type="EMBL" id="AEI48809.1"/>
    </source>
</evidence>
<dbReference type="Gene3D" id="1.10.10.1320">
    <property type="entry name" value="Anti-sigma factor, zinc-finger domain"/>
    <property type="match status" value="1"/>
</dbReference>
<dbReference type="InterPro" id="IPR011989">
    <property type="entry name" value="ARM-like"/>
</dbReference>
<dbReference type="InterPro" id="IPR041916">
    <property type="entry name" value="Anti_sigma_zinc_sf"/>
</dbReference>
<protein>
    <recommendedName>
        <fullName evidence="4">HEAT repeat domain-containing protein</fullName>
    </recommendedName>
</protein>
<dbReference type="InterPro" id="IPR016024">
    <property type="entry name" value="ARM-type_fold"/>
</dbReference>
<dbReference type="EMBL" id="CP002859">
    <property type="protein sequence ID" value="AEI48809.1"/>
    <property type="molecule type" value="Genomic_DNA"/>
</dbReference>
<organism evidence="2 3">
    <name type="scientific">Runella slithyformis (strain ATCC 29530 / DSM 19594 / LMG 11500 / NCIMB 11436 / LSU 4)</name>
    <dbReference type="NCBI Taxonomy" id="761193"/>
    <lineage>
        <taxon>Bacteria</taxon>
        <taxon>Pseudomonadati</taxon>
        <taxon>Bacteroidota</taxon>
        <taxon>Cytophagia</taxon>
        <taxon>Cytophagales</taxon>
        <taxon>Spirosomataceae</taxon>
        <taxon>Runella</taxon>
    </lineage>
</organism>
<dbReference type="Gene3D" id="1.25.10.10">
    <property type="entry name" value="Leucine-rich Repeat Variant"/>
    <property type="match status" value="1"/>
</dbReference>
<dbReference type="PROSITE" id="PS50077">
    <property type="entry name" value="HEAT_REPEAT"/>
    <property type="match status" value="1"/>
</dbReference>
<name>A0A7U4E638_RUNSL</name>
<evidence type="ECO:0008006" key="4">
    <source>
        <dbReference type="Google" id="ProtNLM"/>
    </source>
</evidence>
<dbReference type="Proteomes" id="UP000000493">
    <property type="component" value="Chromosome"/>
</dbReference>
<dbReference type="KEGG" id="rsi:Runsl_2399"/>